<reference evidence="1" key="1">
    <citation type="submission" date="2019-08" db="EMBL/GenBank/DDBJ databases">
        <title>Reference gene set and small RNA set construction with multiple tissues from Davidia involucrata Baill.</title>
        <authorList>
            <person name="Yang H."/>
            <person name="Zhou C."/>
            <person name="Li G."/>
            <person name="Wang J."/>
            <person name="Gao P."/>
            <person name="Wang M."/>
            <person name="Wang R."/>
            <person name="Zhao Y."/>
        </authorList>
    </citation>
    <scope>NUCLEOTIDE SEQUENCE</scope>
    <source>
        <tissue evidence="1">Mixed with DoveR01_LX</tissue>
    </source>
</reference>
<evidence type="ECO:0000313" key="1">
    <source>
        <dbReference type="EMBL" id="MPA65704.1"/>
    </source>
</evidence>
<dbReference type="PANTHER" id="PTHR33116:SF78">
    <property type="entry name" value="OS12G0587133 PROTEIN"/>
    <property type="match status" value="1"/>
</dbReference>
<name>A0A5B7BB61_DAVIN</name>
<gene>
    <name evidence="1" type="ORF">Din_035145</name>
</gene>
<dbReference type="EMBL" id="GHES01035145">
    <property type="protein sequence ID" value="MPA65704.1"/>
    <property type="molecule type" value="Transcribed_RNA"/>
</dbReference>
<accession>A0A5B7BB61</accession>
<dbReference type="PANTHER" id="PTHR33116">
    <property type="entry name" value="REVERSE TRANSCRIPTASE ZINC-BINDING DOMAIN-CONTAINING PROTEIN-RELATED-RELATED"/>
    <property type="match status" value="1"/>
</dbReference>
<organism evidence="1">
    <name type="scientific">Davidia involucrata</name>
    <name type="common">Dove tree</name>
    <dbReference type="NCBI Taxonomy" id="16924"/>
    <lineage>
        <taxon>Eukaryota</taxon>
        <taxon>Viridiplantae</taxon>
        <taxon>Streptophyta</taxon>
        <taxon>Embryophyta</taxon>
        <taxon>Tracheophyta</taxon>
        <taxon>Spermatophyta</taxon>
        <taxon>Magnoliopsida</taxon>
        <taxon>eudicotyledons</taxon>
        <taxon>Gunneridae</taxon>
        <taxon>Pentapetalae</taxon>
        <taxon>asterids</taxon>
        <taxon>Cornales</taxon>
        <taxon>Nyssaceae</taxon>
        <taxon>Davidia</taxon>
    </lineage>
</organism>
<proteinExistence type="predicted"/>
<sequence>MGCKVGSLPTSYLGLPLGSSFKAKLVWDTVVERFQRRLGGWKLEMPCFSKGGMLTLIKSTLSNLYTYFMSLFTSLASVVSRLEKLQRNFLWGGAEVPINGLE</sequence>
<protein>
    <submittedName>
        <fullName evidence="1">Uncharacterized protein</fullName>
    </submittedName>
</protein>
<dbReference type="AlphaFoldDB" id="A0A5B7BB61"/>